<evidence type="ECO:0000313" key="2">
    <source>
        <dbReference type="EMBL" id="SSA44714.1"/>
    </source>
</evidence>
<dbReference type="OrthoDB" id="9792003at2"/>
<evidence type="ECO:0000256" key="1">
    <source>
        <dbReference type="SAM" id="MobiDB-lite"/>
    </source>
</evidence>
<organism evidence="2 3">
    <name type="scientific">Georgenia satyanarayanai</name>
    <dbReference type="NCBI Taxonomy" id="860221"/>
    <lineage>
        <taxon>Bacteria</taxon>
        <taxon>Bacillati</taxon>
        <taxon>Actinomycetota</taxon>
        <taxon>Actinomycetes</taxon>
        <taxon>Micrococcales</taxon>
        <taxon>Bogoriellaceae</taxon>
        <taxon>Georgenia</taxon>
    </lineage>
</organism>
<dbReference type="AlphaFoldDB" id="A0A2Y9AJM7"/>
<proteinExistence type="predicted"/>
<protein>
    <submittedName>
        <fullName evidence="2">Uncharacterized protein</fullName>
    </submittedName>
</protein>
<feature type="region of interest" description="Disordered" evidence="1">
    <location>
        <begin position="36"/>
        <end position="75"/>
    </location>
</feature>
<sequence length="75" mass="8087">MLAAMEDGMTGAYRELYAQHISGMLKLVGALQTRTVQPDVGAHERGPAHAGQRRRRRTPPRPAMAVAGRGLIPSP</sequence>
<accession>A0A2Y9AJM7</accession>
<gene>
    <name evidence="2" type="ORF">SAMN05216184_1103</name>
</gene>
<name>A0A2Y9AJM7_9MICO</name>
<dbReference type="RefSeq" id="WP_146237544.1">
    <property type="nucleotide sequence ID" value="NZ_QKLZ01000010.1"/>
</dbReference>
<dbReference type="EMBL" id="UETB01000010">
    <property type="protein sequence ID" value="SSA44714.1"/>
    <property type="molecule type" value="Genomic_DNA"/>
</dbReference>
<reference evidence="2 3" key="1">
    <citation type="submission" date="2016-10" db="EMBL/GenBank/DDBJ databases">
        <authorList>
            <person name="Cai Z."/>
        </authorList>
    </citation>
    <scope>NUCLEOTIDE SEQUENCE [LARGE SCALE GENOMIC DNA]</scope>
    <source>
        <strain evidence="2 3">CGMCC 1.10826</strain>
    </source>
</reference>
<keyword evidence="3" id="KW-1185">Reference proteome</keyword>
<dbReference type="Proteomes" id="UP000250222">
    <property type="component" value="Unassembled WGS sequence"/>
</dbReference>
<evidence type="ECO:0000313" key="3">
    <source>
        <dbReference type="Proteomes" id="UP000250222"/>
    </source>
</evidence>